<feature type="transmembrane region" description="Helical" evidence="7">
    <location>
        <begin position="199"/>
        <end position="224"/>
    </location>
</feature>
<name>A0ABW8LKK2_9ACTN</name>
<keyword evidence="3 7" id="KW-0812">Transmembrane</keyword>
<protein>
    <submittedName>
        <fullName evidence="8">C4-dicarboxylate transporter DctA</fullName>
    </submittedName>
</protein>
<comment type="caution">
    <text evidence="8">The sequence shown here is derived from an EMBL/GenBank/DDBJ whole genome shotgun (WGS) entry which is preliminary data.</text>
</comment>
<sequence length="447" mass="46773">MSSTPSAAATTRGIGYWLRQLWVQVLIGVAAGIVVGAVWPGAAMRMQPFSDGFVGLMKMIVAPVIFCAVVLGVGKVDSIGRVGRVGAKSLLYFVVLTGLCMAVGLVVGNVFQPGAGMHIDASSLSTEDLPEGTTSTHIDLPDFVLSIIPTTMFSAFTEGEILPVMLVSVLFGIGVKAVGEPAQGLLRGVENLSKVVFKVVGWVMRTAPLGAFGGLALTVGKYGIGTLHQLLILIAIFSVTCLVFILVVFGGLLRYTGLNLFKLCRYLKEELLIILATCSSEAVLPRMVGKMEHLGASRPVVGLTLPAGYSFNLDGTAIYLTMSSLFLAQALDIHLSLGEQLTMLGIMMLTSKGAAGVPGGAFVVLASSVSIIGHVPMAALALIVGIDRFLNEGRILTTVLGNAVATIFIAKWEGEFDLERAKAVLDGKDVASVADVDTPLAHAGTPQ</sequence>
<dbReference type="Proteomes" id="UP001620295">
    <property type="component" value="Unassembled WGS sequence"/>
</dbReference>
<dbReference type="InterPro" id="IPR001991">
    <property type="entry name" value="Na-dicarboxylate_symporter"/>
</dbReference>
<dbReference type="EMBL" id="JBJDQH010000005">
    <property type="protein sequence ID" value="MFK4266446.1"/>
    <property type="molecule type" value="Genomic_DNA"/>
</dbReference>
<evidence type="ECO:0000313" key="9">
    <source>
        <dbReference type="Proteomes" id="UP001620295"/>
    </source>
</evidence>
<feature type="transmembrane region" description="Helical" evidence="7">
    <location>
        <begin position="21"/>
        <end position="39"/>
    </location>
</feature>
<dbReference type="Gene3D" id="1.10.3860.10">
    <property type="entry name" value="Sodium:dicarboxylate symporter"/>
    <property type="match status" value="1"/>
</dbReference>
<organism evidence="8 9">
    <name type="scientific">Streptomyces milbemycinicus</name>
    <dbReference type="NCBI Taxonomy" id="476552"/>
    <lineage>
        <taxon>Bacteria</taxon>
        <taxon>Bacillati</taxon>
        <taxon>Actinomycetota</taxon>
        <taxon>Actinomycetes</taxon>
        <taxon>Kitasatosporales</taxon>
        <taxon>Streptomycetaceae</taxon>
        <taxon>Streptomyces</taxon>
    </lineage>
</organism>
<evidence type="ECO:0000256" key="2">
    <source>
        <dbReference type="ARBA" id="ARBA00022448"/>
    </source>
</evidence>
<proteinExistence type="predicted"/>
<evidence type="ECO:0000256" key="6">
    <source>
        <dbReference type="ARBA" id="ARBA00023136"/>
    </source>
</evidence>
<evidence type="ECO:0000256" key="4">
    <source>
        <dbReference type="ARBA" id="ARBA00022847"/>
    </source>
</evidence>
<feature type="transmembrane region" description="Helical" evidence="7">
    <location>
        <begin position="230"/>
        <end position="253"/>
    </location>
</feature>
<dbReference type="NCBIfam" id="NF002461">
    <property type="entry name" value="PRK01663.1"/>
    <property type="match status" value="1"/>
</dbReference>
<keyword evidence="9" id="KW-1185">Reference proteome</keyword>
<evidence type="ECO:0000313" key="8">
    <source>
        <dbReference type="EMBL" id="MFK4266446.1"/>
    </source>
</evidence>
<keyword evidence="5 7" id="KW-1133">Transmembrane helix</keyword>
<evidence type="ECO:0000256" key="3">
    <source>
        <dbReference type="ARBA" id="ARBA00022692"/>
    </source>
</evidence>
<keyword evidence="4" id="KW-0769">Symport</keyword>
<feature type="transmembrane region" description="Helical" evidence="7">
    <location>
        <begin position="357"/>
        <end position="384"/>
    </location>
</feature>
<dbReference type="PANTHER" id="PTHR42865">
    <property type="entry name" value="PROTON/GLUTAMATE-ASPARTATE SYMPORTER"/>
    <property type="match status" value="1"/>
</dbReference>
<keyword evidence="6 7" id="KW-0472">Membrane</keyword>
<dbReference type="PROSITE" id="PS00714">
    <property type="entry name" value="NA_DICARBOXYL_SYMP_2"/>
    <property type="match status" value="1"/>
</dbReference>
<evidence type="ECO:0000256" key="1">
    <source>
        <dbReference type="ARBA" id="ARBA00004141"/>
    </source>
</evidence>
<dbReference type="RefSeq" id="WP_404746473.1">
    <property type="nucleotide sequence ID" value="NZ_JBJDQH010000005.1"/>
</dbReference>
<dbReference type="InterPro" id="IPR036458">
    <property type="entry name" value="Na:dicarbo_symporter_sf"/>
</dbReference>
<evidence type="ECO:0000256" key="5">
    <source>
        <dbReference type="ARBA" id="ARBA00022989"/>
    </source>
</evidence>
<reference evidence="8 9" key="1">
    <citation type="submission" date="2024-11" db="EMBL/GenBank/DDBJ databases">
        <title>The Natural Products Discovery Center: Release of the First 8490 Sequenced Strains for Exploring Actinobacteria Biosynthetic Diversity.</title>
        <authorList>
            <person name="Kalkreuter E."/>
            <person name="Kautsar S.A."/>
            <person name="Yang D."/>
            <person name="Bader C.D."/>
            <person name="Teijaro C.N."/>
            <person name="Fluegel L."/>
            <person name="Davis C.M."/>
            <person name="Simpson J.R."/>
            <person name="Lauterbach L."/>
            <person name="Steele A.D."/>
            <person name="Gui C."/>
            <person name="Meng S."/>
            <person name="Li G."/>
            <person name="Viehrig K."/>
            <person name="Ye F."/>
            <person name="Su P."/>
            <person name="Kiefer A.F."/>
            <person name="Nichols A."/>
            <person name="Cepeda A.J."/>
            <person name="Yan W."/>
            <person name="Fan B."/>
            <person name="Jiang Y."/>
            <person name="Adhikari A."/>
            <person name="Zheng C.-J."/>
            <person name="Schuster L."/>
            <person name="Cowan T.M."/>
            <person name="Smanski M.J."/>
            <person name="Chevrette M.G."/>
            <person name="De Carvalho L.P.S."/>
            <person name="Shen B."/>
        </authorList>
    </citation>
    <scope>NUCLEOTIDE SEQUENCE [LARGE SCALE GENOMIC DNA]</scope>
    <source>
        <strain evidence="8 9">NPDC020863</strain>
    </source>
</reference>
<gene>
    <name evidence="8" type="primary">dctA</name>
    <name evidence="8" type="ORF">ACI2L5_16105</name>
</gene>
<dbReference type="SUPFAM" id="SSF118215">
    <property type="entry name" value="Proton glutamate symport protein"/>
    <property type="match status" value="1"/>
</dbReference>
<feature type="transmembrane region" description="Helical" evidence="7">
    <location>
        <begin position="317"/>
        <end position="337"/>
    </location>
</feature>
<comment type="subcellular location">
    <subcellularLocation>
        <location evidence="1">Membrane</location>
        <topology evidence="1">Multi-pass membrane protein</topology>
    </subcellularLocation>
</comment>
<dbReference type="InterPro" id="IPR018107">
    <property type="entry name" value="Na-dicarboxylate_symporter_CS"/>
</dbReference>
<dbReference type="PRINTS" id="PR00173">
    <property type="entry name" value="EDTRNSPORT"/>
</dbReference>
<evidence type="ECO:0000256" key="7">
    <source>
        <dbReference type="SAM" id="Phobius"/>
    </source>
</evidence>
<feature type="transmembrane region" description="Helical" evidence="7">
    <location>
        <begin position="90"/>
        <end position="111"/>
    </location>
</feature>
<accession>A0ABW8LKK2</accession>
<dbReference type="PANTHER" id="PTHR42865:SF1">
    <property type="entry name" value="AEROBIC C4-DICARBOXYLATE TRANSPORT PROTEIN"/>
    <property type="match status" value="1"/>
</dbReference>
<dbReference type="Pfam" id="PF00375">
    <property type="entry name" value="SDF"/>
    <property type="match status" value="1"/>
</dbReference>
<feature type="transmembrane region" description="Helical" evidence="7">
    <location>
        <begin position="59"/>
        <end position="78"/>
    </location>
</feature>
<keyword evidence="2" id="KW-0813">Transport</keyword>